<dbReference type="EMBL" id="BAABEP010000073">
    <property type="protein sequence ID" value="GAA3757199.1"/>
    <property type="molecule type" value="Genomic_DNA"/>
</dbReference>
<keyword evidence="3" id="KW-1185">Reference proteome</keyword>
<sequence length="171" mass="17927">MVTGRAADSPASSAVLYRRTADGWRAGRTWAAHNALHGWSGHHLAGDLRTPVGVFTLSDAGGLLKDPGTRVPYTRSGGFAVSGTGSEEEPLAGSFDYVVATDCNRERGTRPLDWTRLVGAARGGVWLHVDHGGPTHGCVSLSEDHMRALLRALGPALHPVVVMGDAAALGR</sequence>
<name>A0ABP7G6H3_9ACTN</name>
<accession>A0ABP7G6H3</accession>
<dbReference type="PANTHER" id="PTHR38589:SF1">
    <property type="entry name" value="BLR0621 PROTEIN"/>
    <property type="match status" value="1"/>
</dbReference>
<dbReference type="Proteomes" id="UP001499884">
    <property type="component" value="Unassembled WGS sequence"/>
</dbReference>
<evidence type="ECO:0000313" key="2">
    <source>
        <dbReference type="EMBL" id="GAA3757199.1"/>
    </source>
</evidence>
<organism evidence="2 3">
    <name type="scientific">Streptomyces tremellae</name>
    <dbReference type="NCBI Taxonomy" id="1124239"/>
    <lineage>
        <taxon>Bacteria</taxon>
        <taxon>Bacillati</taxon>
        <taxon>Actinomycetota</taxon>
        <taxon>Actinomycetes</taxon>
        <taxon>Kitasatosporales</taxon>
        <taxon>Streptomycetaceae</taxon>
        <taxon>Streptomyces</taxon>
    </lineage>
</organism>
<proteinExistence type="predicted"/>
<protein>
    <recommendedName>
        <fullName evidence="1">L,D-TPase catalytic domain-containing protein</fullName>
    </recommendedName>
</protein>
<dbReference type="InterPro" id="IPR005490">
    <property type="entry name" value="LD_TPept_cat_dom"/>
</dbReference>
<dbReference type="PANTHER" id="PTHR38589">
    <property type="entry name" value="BLR0621 PROTEIN"/>
    <property type="match status" value="1"/>
</dbReference>
<comment type="caution">
    <text evidence="2">The sequence shown here is derived from an EMBL/GenBank/DDBJ whole genome shotgun (WGS) entry which is preliminary data.</text>
</comment>
<evidence type="ECO:0000259" key="1">
    <source>
        <dbReference type="Pfam" id="PF03734"/>
    </source>
</evidence>
<feature type="domain" description="L,D-TPase catalytic" evidence="1">
    <location>
        <begin position="46"/>
        <end position="162"/>
    </location>
</feature>
<dbReference type="Pfam" id="PF03734">
    <property type="entry name" value="YkuD"/>
    <property type="match status" value="1"/>
</dbReference>
<evidence type="ECO:0000313" key="3">
    <source>
        <dbReference type="Proteomes" id="UP001499884"/>
    </source>
</evidence>
<reference evidence="3" key="1">
    <citation type="journal article" date="2019" name="Int. J. Syst. Evol. Microbiol.">
        <title>The Global Catalogue of Microorganisms (GCM) 10K type strain sequencing project: providing services to taxonomists for standard genome sequencing and annotation.</title>
        <authorList>
            <consortium name="The Broad Institute Genomics Platform"/>
            <consortium name="The Broad Institute Genome Sequencing Center for Infectious Disease"/>
            <person name="Wu L."/>
            <person name="Ma J."/>
        </authorList>
    </citation>
    <scope>NUCLEOTIDE SEQUENCE [LARGE SCALE GENOMIC DNA]</scope>
    <source>
        <strain evidence="3">JCM 30846</strain>
    </source>
</reference>
<gene>
    <name evidence="2" type="ORF">GCM10023082_60150</name>
</gene>